<evidence type="ECO:0000256" key="2">
    <source>
        <dbReference type="ARBA" id="ARBA00022737"/>
    </source>
</evidence>
<keyword evidence="2" id="KW-0677">Repeat</keyword>
<evidence type="ECO:0000256" key="1">
    <source>
        <dbReference type="ARBA" id="ARBA00022441"/>
    </source>
</evidence>
<organism evidence="4 5">
    <name type="scientific">Cottoperca gobio</name>
    <name type="common">Frogmouth</name>
    <name type="synonym">Aphritis gobio</name>
    <dbReference type="NCBI Taxonomy" id="56716"/>
    <lineage>
        <taxon>Eukaryota</taxon>
        <taxon>Metazoa</taxon>
        <taxon>Chordata</taxon>
        <taxon>Craniata</taxon>
        <taxon>Vertebrata</taxon>
        <taxon>Euteleostomi</taxon>
        <taxon>Actinopterygii</taxon>
        <taxon>Neopterygii</taxon>
        <taxon>Teleostei</taxon>
        <taxon>Neoteleostei</taxon>
        <taxon>Acanthomorphata</taxon>
        <taxon>Eupercaria</taxon>
        <taxon>Perciformes</taxon>
        <taxon>Notothenioidei</taxon>
        <taxon>Bovichtidae</taxon>
        <taxon>Cottoperca</taxon>
    </lineage>
</organism>
<dbReference type="PANTHER" id="PTHR45632:SF3">
    <property type="entry name" value="KELCH-LIKE PROTEIN 32"/>
    <property type="match status" value="1"/>
</dbReference>
<dbReference type="RefSeq" id="XP_029291793.1">
    <property type="nucleotide sequence ID" value="XM_029435933.1"/>
</dbReference>
<dbReference type="FunFam" id="1.25.40.420:FF:000001">
    <property type="entry name" value="Kelch-like family member 12"/>
    <property type="match status" value="1"/>
</dbReference>
<keyword evidence="1" id="KW-0880">Kelch repeat</keyword>
<reference evidence="5" key="1">
    <citation type="submission" date="2025-08" db="UniProtKB">
        <authorList>
            <consortium name="RefSeq"/>
        </authorList>
    </citation>
    <scope>IDENTIFICATION</scope>
</reference>
<dbReference type="PRINTS" id="PR00501">
    <property type="entry name" value="KELCHREPEAT"/>
</dbReference>
<dbReference type="Proteomes" id="UP000504630">
    <property type="component" value="Chromosome 7"/>
</dbReference>
<dbReference type="OrthoDB" id="191037at2759"/>
<dbReference type="SMART" id="SM00225">
    <property type="entry name" value="BTB"/>
    <property type="match status" value="1"/>
</dbReference>
<dbReference type="InterPro" id="IPR011705">
    <property type="entry name" value="BACK"/>
</dbReference>
<dbReference type="SUPFAM" id="SSF117281">
    <property type="entry name" value="Kelch motif"/>
    <property type="match status" value="1"/>
</dbReference>
<gene>
    <name evidence="5" type="primary">LOC115011006</name>
</gene>
<dbReference type="InterPro" id="IPR011333">
    <property type="entry name" value="SKP1/BTB/POZ_sf"/>
</dbReference>
<evidence type="ECO:0000259" key="3">
    <source>
        <dbReference type="PROSITE" id="PS50097"/>
    </source>
</evidence>
<dbReference type="SMART" id="SM00875">
    <property type="entry name" value="BACK"/>
    <property type="match status" value="1"/>
</dbReference>
<dbReference type="InterPro" id="IPR017096">
    <property type="entry name" value="BTB-kelch_protein"/>
</dbReference>
<dbReference type="Gene3D" id="1.25.40.420">
    <property type="match status" value="1"/>
</dbReference>
<dbReference type="Pfam" id="PF07707">
    <property type="entry name" value="BACK"/>
    <property type="match status" value="1"/>
</dbReference>
<dbReference type="InParanoid" id="A0A6J2PZZ9"/>
<dbReference type="KEGG" id="cgob:115011006"/>
<dbReference type="Pfam" id="PF01344">
    <property type="entry name" value="Kelch_1"/>
    <property type="match status" value="2"/>
</dbReference>
<protein>
    <submittedName>
        <fullName evidence="5">Kelch-like protein 10</fullName>
    </submittedName>
</protein>
<sequence>MSVYNELRLEQELCDAMIKVDSVEFPAHKIILCKCSPYFRALFTHWSTLDSRVFDIPNVSPNMMRLIIEFAYTDFVPVTQDNIEELFIAADQFNVMGIVQACCDLLEEQLTPQNCISILWFTDAYYTPELNHKALLFTLNHFEAVAATSEEFLLLSVHELAEIIGNDRLNVKQEKTVFGAILRWIAYATEERREYIALLLAKVRLALMSPENFTKSVCDNELVKASAECRLILLRTLDAMLDLRRKTFSDSIYTNPLARSRLPTAIMFAFGGWNITSPTNVIEAYDVRADRWVNVSNNQGAPRAYHGAVFLDGSVYCVGGIEQFRSMHRFDLATHTWQVVTSMHSSRCYVSVTVMDGCIYAIGGYDGQDRLNTAERYQPRNNQWTLIASMHERRSDSSCTTLHGRVYICGGFNGSECLLSAECYNPETNQWTLIAPMSIARSGNGVIAYADHIFAVGGSTGTSRLRAVEAYNPQTNTWHAVPSMLGSRSNFGIAVIDDRLFVVGGFNGFTTTLDVECYDVKAHEWSDVCNMEVSRSALSCCVVYGLPNLAEYAAPHHTVQFSNVEDCVVE</sequence>
<dbReference type="PROSITE" id="PS50097">
    <property type="entry name" value="BTB"/>
    <property type="match status" value="1"/>
</dbReference>
<dbReference type="Pfam" id="PF00651">
    <property type="entry name" value="BTB"/>
    <property type="match status" value="1"/>
</dbReference>
<keyword evidence="4" id="KW-1185">Reference proteome</keyword>
<dbReference type="PANTHER" id="PTHR45632">
    <property type="entry name" value="LD33804P"/>
    <property type="match status" value="1"/>
</dbReference>
<feature type="domain" description="BTB" evidence="3">
    <location>
        <begin position="14"/>
        <end position="80"/>
    </location>
</feature>
<dbReference type="Pfam" id="PF24681">
    <property type="entry name" value="Kelch_KLHDC2_KLHL20_DRC7"/>
    <property type="match status" value="1"/>
</dbReference>
<dbReference type="GeneID" id="115011006"/>
<dbReference type="Gene3D" id="2.120.10.80">
    <property type="entry name" value="Kelch-type beta propeller"/>
    <property type="match status" value="1"/>
</dbReference>
<proteinExistence type="predicted"/>
<dbReference type="InterPro" id="IPR006652">
    <property type="entry name" value="Kelch_1"/>
</dbReference>
<dbReference type="SUPFAM" id="SSF54695">
    <property type="entry name" value="POZ domain"/>
    <property type="match status" value="1"/>
</dbReference>
<name>A0A6J2PZZ9_COTGO</name>
<dbReference type="InterPro" id="IPR000210">
    <property type="entry name" value="BTB/POZ_dom"/>
</dbReference>
<evidence type="ECO:0000313" key="4">
    <source>
        <dbReference type="Proteomes" id="UP000504630"/>
    </source>
</evidence>
<dbReference type="InterPro" id="IPR015915">
    <property type="entry name" value="Kelch-typ_b-propeller"/>
</dbReference>
<accession>A0A6J2PZZ9</accession>
<dbReference type="CDD" id="cd18450">
    <property type="entry name" value="BACK_KLHL10"/>
    <property type="match status" value="1"/>
</dbReference>
<evidence type="ECO:0000313" key="5">
    <source>
        <dbReference type="RefSeq" id="XP_029291793.1"/>
    </source>
</evidence>
<dbReference type="SMART" id="SM00612">
    <property type="entry name" value="Kelch"/>
    <property type="match status" value="6"/>
</dbReference>
<dbReference type="PIRSF" id="PIRSF037037">
    <property type="entry name" value="Kelch-like_protein_gigaxonin"/>
    <property type="match status" value="1"/>
</dbReference>
<dbReference type="AlphaFoldDB" id="A0A6J2PZZ9"/>
<dbReference type="Gene3D" id="3.30.710.10">
    <property type="entry name" value="Potassium Channel Kv1.1, Chain A"/>
    <property type="match status" value="1"/>
</dbReference>